<gene>
    <name evidence="3" type="ORF">PCL_00613</name>
    <name evidence="2" type="ORF">Purlil1_9522</name>
</gene>
<evidence type="ECO:0000313" key="4">
    <source>
        <dbReference type="Proteomes" id="UP000245956"/>
    </source>
</evidence>
<feature type="region of interest" description="Disordered" evidence="1">
    <location>
        <begin position="278"/>
        <end position="304"/>
    </location>
</feature>
<keyword evidence="5" id="KW-1185">Reference proteome</keyword>
<dbReference type="AlphaFoldDB" id="A0A2U3E5A3"/>
<feature type="compositionally biased region" description="Polar residues" evidence="1">
    <location>
        <begin position="293"/>
        <end position="304"/>
    </location>
</feature>
<evidence type="ECO:0000313" key="5">
    <source>
        <dbReference type="Proteomes" id="UP001287286"/>
    </source>
</evidence>
<reference evidence="2 5" key="4">
    <citation type="journal article" date="2024" name="Microbiol. Resour. Announc.">
        <title>Genome annotations for the ascomycete fungi Trichoderma harzianum, Trichoderma aggressivum, and Purpureocillium lilacinum.</title>
        <authorList>
            <person name="Beijen E.P.W."/>
            <person name="Ohm R.A."/>
        </authorList>
    </citation>
    <scope>NUCLEOTIDE SEQUENCE [LARGE SCALE GENOMIC DNA]</scope>
    <source>
        <strain evidence="2 5">CBS 150709</strain>
    </source>
</reference>
<organism evidence="3 4">
    <name type="scientific">Purpureocillium lilacinum</name>
    <name type="common">Paecilomyces lilacinus</name>
    <dbReference type="NCBI Taxonomy" id="33203"/>
    <lineage>
        <taxon>Eukaryota</taxon>
        <taxon>Fungi</taxon>
        <taxon>Dikarya</taxon>
        <taxon>Ascomycota</taxon>
        <taxon>Pezizomycotina</taxon>
        <taxon>Sordariomycetes</taxon>
        <taxon>Hypocreomycetidae</taxon>
        <taxon>Hypocreales</taxon>
        <taxon>Ophiocordycipitaceae</taxon>
        <taxon>Purpureocillium</taxon>
    </lineage>
</organism>
<protein>
    <recommendedName>
        <fullName evidence="6">Rhomboid family membrane protein</fullName>
    </recommendedName>
</protein>
<evidence type="ECO:0000313" key="2">
    <source>
        <dbReference type="EMBL" id="KAK4086210.1"/>
    </source>
</evidence>
<evidence type="ECO:0000313" key="3">
    <source>
        <dbReference type="EMBL" id="PWI69701.1"/>
    </source>
</evidence>
<feature type="compositionally biased region" description="Low complexity" evidence="1">
    <location>
        <begin position="106"/>
        <end position="117"/>
    </location>
</feature>
<dbReference type="Proteomes" id="UP001287286">
    <property type="component" value="Unassembled WGS sequence"/>
</dbReference>
<proteinExistence type="predicted"/>
<reference evidence="2" key="3">
    <citation type="submission" date="2023-11" db="EMBL/GenBank/DDBJ databases">
        <authorList>
            <person name="Beijen E."/>
            <person name="Ohm R.A."/>
        </authorList>
    </citation>
    <scope>NUCLEOTIDE SEQUENCE</scope>
    <source>
        <strain evidence="2">CBS 150709</strain>
    </source>
</reference>
<accession>A0A2U3E5A3</accession>
<comment type="caution">
    <text evidence="3">The sequence shown here is derived from an EMBL/GenBank/DDBJ whole genome shotgun (WGS) entry which is preliminary data.</text>
</comment>
<dbReference type="EMBL" id="JAWRVI010000043">
    <property type="protein sequence ID" value="KAK4086210.1"/>
    <property type="molecule type" value="Genomic_DNA"/>
</dbReference>
<reference evidence="3" key="1">
    <citation type="submission" date="2015-05" db="EMBL/GenBank/DDBJ databases">
        <authorList>
            <person name="Wang D.B."/>
            <person name="Wang M."/>
        </authorList>
    </citation>
    <scope>NUCLEOTIDE SEQUENCE</scope>
    <source>
        <strain evidence="3">36-1</strain>
    </source>
</reference>
<evidence type="ECO:0008006" key="6">
    <source>
        <dbReference type="Google" id="ProtNLM"/>
    </source>
</evidence>
<feature type="compositionally biased region" description="Low complexity" evidence="1">
    <location>
        <begin position="89"/>
        <end position="98"/>
    </location>
</feature>
<reference evidence="3 4" key="2">
    <citation type="journal article" date="2016" name="Front. Microbiol.">
        <title>Genome and transcriptome sequences reveal the specific parasitism of the nematophagous Purpureocillium lilacinum 36-1.</title>
        <authorList>
            <person name="Xie J."/>
            <person name="Li S."/>
            <person name="Mo C."/>
            <person name="Xiao X."/>
            <person name="Peng D."/>
            <person name="Wang G."/>
            <person name="Xiao Y."/>
        </authorList>
    </citation>
    <scope>NUCLEOTIDE SEQUENCE [LARGE SCALE GENOMIC DNA]</scope>
    <source>
        <strain evidence="3 4">36-1</strain>
    </source>
</reference>
<name>A0A2U3E5A3_PURLI</name>
<dbReference type="Proteomes" id="UP000245956">
    <property type="component" value="Unassembled WGS sequence"/>
</dbReference>
<sequence>MLAIWGGISSRVPSRPDVRLYLHSSIWRARVVAATEATGKRLPEVLAGRTVTVQSLGGAAFDGATLRRHDHDDKRSCDYSPAARLGTQSPNPSRPSQHPSRRSENAHSAAAVAMAQAQPETQPPLPPRNPFIHNVCIAGAVITPLVMILPPRKMDVRFFVLFGTFSLCTNQLAYEYTGQSIYGRFGNRVGSVFDSGLPEGARRTQQLLREQREREAAEKKRQAELQDKKDGLMKDIWMGGEDEDWSKKRAEEHRKSFEEGKGLSDIIMEQVMDVWHGNWRAGAKKGGEEGDKSTGSSTDEAQKK</sequence>
<feature type="region of interest" description="Disordered" evidence="1">
    <location>
        <begin position="70"/>
        <end position="124"/>
    </location>
</feature>
<dbReference type="EMBL" id="LCWV01000011">
    <property type="protein sequence ID" value="PWI69701.1"/>
    <property type="molecule type" value="Genomic_DNA"/>
</dbReference>
<evidence type="ECO:0000256" key="1">
    <source>
        <dbReference type="SAM" id="MobiDB-lite"/>
    </source>
</evidence>